<organism evidence="1 2">
    <name type="scientific">Riccia fluitans</name>
    <dbReference type="NCBI Taxonomy" id="41844"/>
    <lineage>
        <taxon>Eukaryota</taxon>
        <taxon>Viridiplantae</taxon>
        <taxon>Streptophyta</taxon>
        <taxon>Embryophyta</taxon>
        <taxon>Marchantiophyta</taxon>
        <taxon>Marchantiopsida</taxon>
        <taxon>Marchantiidae</taxon>
        <taxon>Marchantiales</taxon>
        <taxon>Ricciaceae</taxon>
        <taxon>Riccia</taxon>
    </lineage>
</organism>
<reference evidence="1 2" key="1">
    <citation type="submission" date="2024-09" db="EMBL/GenBank/DDBJ databases">
        <title>Chromosome-scale assembly of Riccia fluitans.</title>
        <authorList>
            <person name="Paukszto L."/>
            <person name="Sawicki J."/>
            <person name="Karawczyk K."/>
            <person name="Piernik-Szablinska J."/>
            <person name="Szczecinska M."/>
            <person name="Mazdziarz M."/>
        </authorList>
    </citation>
    <scope>NUCLEOTIDE SEQUENCE [LARGE SCALE GENOMIC DNA]</scope>
    <source>
        <strain evidence="1">Rf_01</strain>
        <tissue evidence="1">Aerial parts of the thallus</tissue>
    </source>
</reference>
<evidence type="ECO:0000313" key="1">
    <source>
        <dbReference type="EMBL" id="KAL2607732.1"/>
    </source>
</evidence>
<protein>
    <submittedName>
        <fullName evidence="1">Uncharacterized protein</fullName>
    </submittedName>
</protein>
<dbReference type="EMBL" id="JBHFFA010000008">
    <property type="protein sequence ID" value="KAL2607732.1"/>
    <property type="molecule type" value="Genomic_DNA"/>
</dbReference>
<proteinExistence type="predicted"/>
<accession>A0ABD1XFL0</accession>
<dbReference type="Proteomes" id="UP001605036">
    <property type="component" value="Unassembled WGS sequence"/>
</dbReference>
<dbReference type="AlphaFoldDB" id="A0ABD1XFL0"/>
<keyword evidence="2" id="KW-1185">Reference proteome</keyword>
<comment type="caution">
    <text evidence="1">The sequence shown here is derived from an EMBL/GenBank/DDBJ whole genome shotgun (WGS) entry which is preliminary data.</text>
</comment>
<sequence>MTKKEAIIPLLGILTLELTRQMKTQKTKLKHHRRKPICCWRIWPNLALPNCEMSFAGSNRIALGEPPTRGCMLRILNPPWRHSSGCLSSSGFGSKGNRNDSMGVEPVLLLIGNLHHDNPRSGGREAKLRNDSQTSGNCSVKGEIWPAQAALSRDINCRTNDRRRAFGQQIARKRNGRKFLKVDDMASGSWTARWQGNVAVRPEMYLLFLLTGKIGG</sequence>
<evidence type="ECO:0000313" key="2">
    <source>
        <dbReference type="Proteomes" id="UP001605036"/>
    </source>
</evidence>
<gene>
    <name evidence="1" type="ORF">R1flu_026305</name>
</gene>
<name>A0ABD1XFL0_9MARC</name>